<evidence type="ECO:0000256" key="3">
    <source>
        <dbReference type="ARBA" id="ARBA00022801"/>
    </source>
</evidence>
<evidence type="ECO:0000259" key="5">
    <source>
        <dbReference type="PROSITE" id="PS51829"/>
    </source>
</evidence>
<evidence type="ECO:0000313" key="6">
    <source>
        <dbReference type="EMBL" id="QSX79089.1"/>
    </source>
</evidence>
<evidence type="ECO:0000256" key="1">
    <source>
        <dbReference type="ARBA" id="ARBA00022670"/>
    </source>
</evidence>
<dbReference type="Proteomes" id="UP000639274">
    <property type="component" value="Chromosome"/>
</dbReference>
<dbReference type="InterPro" id="IPR004843">
    <property type="entry name" value="Calcineurin-like_PHP"/>
</dbReference>
<feature type="signal peptide" evidence="4">
    <location>
        <begin position="1"/>
        <end position="26"/>
    </location>
</feature>
<dbReference type="Pfam" id="PF01483">
    <property type="entry name" value="P_proprotein"/>
    <property type="match status" value="1"/>
</dbReference>
<dbReference type="EMBL" id="CP071518">
    <property type="protein sequence ID" value="QSX79089.1"/>
    <property type="molecule type" value="Genomic_DNA"/>
</dbReference>
<dbReference type="InterPro" id="IPR029052">
    <property type="entry name" value="Metallo-depent_PP-like"/>
</dbReference>
<dbReference type="AlphaFoldDB" id="A0A975ATG6"/>
<keyword evidence="3" id="KW-0378">Hydrolase</keyword>
<evidence type="ECO:0000256" key="2">
    <source>
        <dbReference type="ARBA" id="ARBA00022729"/>
    </source>
</evidence>
<dbReference type="GO" id="GO:0004252">
    <property type="term" value="F:serine-type endopeptidase activity"/>
    <property type="evidence" value="ECO:0007669"/>
    <property type="project" value="InterPro"/>
</dbReference>
<dbReference type="InterPro" id="IPR002884">
    <property type="entry name" value="P_dom"/>
</dbReference>
<evidence type="ECO:0000256" key="4">
    <source>
        <dbReference type="SAM" id="SignalP"/>
    </source>
</evidence>
<feature type="chain" id="PRO_5036733853" evidence="4">
    <location>
        <begin position="27"/>
        <end position="530"/>
    </location>
</feature>
<dbReference type="SUPFAM" id="SSF56300">
    <property type="entry name" value="Metallo-dependent phosphatases"/>
    <property type="match status" value="1"/>
</dbReference>
<dbReference type="RefSeq" id="WP_200614953.1">
    <property type="nucleotide sequence ID" value="NZ_CP071518.1"/>
</dbReference>
<dbReference type="InterPro" id="IPR039331">
    <property type="entry name" value="PAPs-like"/>
</dbReference>
<dbReference type="Gene3D" id="2.60.120.260">
    <property type="entry name" value="Galactose-binding domain-like"/>
    <property type="match status" value="1"/>
</dbReference>
<gene>
    <name evidence="6" type="ORF">I8J32_004070</name>
</gene>
<protein>
    <submittedName>
        <fullName evidence="6">Proprotein convertase P-domain-containing protein</fullName>
    </submittedName>
</protein>
<accession>A0A975ATG6</accession>
<dbReference type="Pfam" id="PF00149">
    <property type="entry name" value="Metallophos"/>
    <property type="match status" value="1"/>
</dbReference>
<proteinExistence type="predicted"/>
<dbReference type="PANTHER" id="PTHR22953:SF153">
    <property type="entry name" value="PURPLE ACID PHOSPHATASE"/>
    <property type="match status" value="1"/>
</dbReference>
<evidence type="ECO:0000313" key="7">
    <source>
        <dbReference type="Proteomes" id="UP000639274"/>
    </source>
</evidence>
<dbReference type="GO" id="GO:0003993">
    <property type="term" value="F:acid phosphatase activity"/>
    <property type="evidence" value="ECO:0007669"/>
    <property type="project" value="InterPro"/>
</dbReference>
<keyword evidence="2 4" id="KW-0732">Signal</keyword>
<feature type="domain" description="P/Homo B" evidence="5">
    <location>
        <begin position="416"/>
        <end position="530"/>
    </location>
</feature>
<name>A0A975ATG6_9GAMM</name>
<dbReference type="PANTHER" id="PTHR22953">
    <property type="entry name" value="ACID PHOSPHATASE RELATED"/>
    <property type="match status" value="1"/>
</dbReference>
<dbReference type="InterPro" id="IPR008979">
    <property type="entry name" value="Galactose-bd-like_sf"/>
</dbReference>
<keyword evidence="7" id="KW-1185">Reference proteome</keyword>
<dbReference type="PROSITE" id="PS51829">
    <property type="entry name" value="P_HOMO_B"/>
    <property type="match status" value="1"/>
</dbReference>
<keyword evidence="1" id="KW-0645">Protease</keyword>
<organism evidence="6 7">
    <name type="scientific">Agrilutibacter solisilvae</name>
    <dbReference type="NCBI Taxonomy" id="2763317"/>
    <lineage>
        <taxon>Bacteria</taxon>
        <taxon>Pseudomonadati</taxon>
        <taxon>Pseudomonadota</taxon>
        <taxon>Gammaproteobacteria</taxon>
        <taxon>Lysobacterales</taxon>
        <taxon>Lysobacteraceae</taxon>
        <taxon>Agrilutibacter</taxon>
    </lineage>
</organism>
<sequence>MRIASTRAWIKGALICAALLALPCVAQSRQRIVQLAEDGVQTRRIAARPGPLADAPVTRVCESGARWLRLDFSELTLRSYDTLVLSSSGGDRFVFQGAQWNQRSFTTRAFRGSCIDIRPSFGSPQSRYRVGSYQFGVQDLEDTPVVVAGAGDICDPTPADCGDTADLIVDINPTAVFTAGDNAYHSGTLTQYNTLYDPNWGRFKALTNPTPGNHDYFTTGASGYFDYFNGPGNASGPAGDRSKGYYSYDVGEWHFVALNTMSGGAVASAQLTWLEADLAATSKPCVAAYFHHPLVSRGVYHGYAQVKPIFDRLYAAKADLVMVGHDHNYQRYARMDGNQAPKADGLRQIVVGTGGRNLYGLSGTHPLMDASQSHTWGVLRLSLTANGYTGTFLPVPGDSWTDTFSGLCNAKGTGYVPPTTYGNATDFAIADNATIESPIVVTGRSGNAPAYTKVSVAIEHTFIGDLKVELVAPDNTPYVIHNRTGASADNLNLTLTLDVSREVIAGTWKLRVNDNSAGDTGRIDSWSITF</sequence>
<dbReference type="SUPFAM" id="SSF49785">
    <property type="entry name" value="Galactose-binding domain-like"/>
    <property type="match status" value="1"/>
</dbReference>
<reference evidence="6 7" key="1">
    <citation type="submission" date="2021-03" db="EMBL/GenBank/DDBJ databases">
        <title>Lysobacter sp. nov. isolated from soil of gangwondo yeongwol, south Korea.</title>
        <authorList>
            <person name="Kim K.R."/>
            <person name="Kim K.H."/>
            <person name="Jeon C.O."/>
        </authorList>
    </citation>
    <scope>NUCLEOTIDE SEQUENCE [LARGE SCALE GENOMIC DNA]</scope>
    <source>
        <strain evidence="6 7">R19</strain>
    </source>
</reference>
<dbReference type="KEGG" id="lsf:I8J32_004070"/>
<dbReference type="GO" id="GO:0006508">
    <property type="term" value="P:proteolysis"/>
    <property type="evidence" value="ECO:0007669"/>
    <property type="project" value="UniProtKB-KW"/>
</dbReference>
<dbReference type="Gene3D" id="3.60.21.10">
    <property type="match status" value="1"/>
</dbReference>